<gene>
    <name evidence="3" type="ORF">DXG03_002334</name>
</gene>
<protein>
    <recommendedName>
        <fullName evidence="2">DUF6830 domain-containing protein</fullName>
    </recommendedName>
</protein>
<reference evidence="3" key="2">
    <citation type="submission" date="2021-10" db="EMBL/GenBank/DDBJ databases">
        <title>Phylogenomics reveals ancestral predisposition of the termite-cultivated fungus Termitomyces towards a domesticated lifestyle.</title>
        <authorList>
            <person name="Auxier B."/>
            <person name="Grum-Grzhimaylo A."/>
            <person name="Cardenas M.E."/>
            <person name="Lodge J.D."/>
            <person name="Laessoe T."/>
            <person name="Pedersen O."/>
            <person name="Smith M.E."/>
            <person name="Kuyper T.W."/>
            <person name="Franco-Molano E.A."/>
            <person name="Baroni T.J."/>
            <person name="Aanen D.K."/>
        </authorList>
    </citation>
    <scope>NUCLEOTIDE SEQUENCE</scope>
    <source>
        <strain evidence="3">AP01</strain>
        <tissue evidence="3">Mycelium</tissue>
    </source>
</reference>
<keyword evidence="4" id="KW-1185">Reference proteome</keyword>
<dbReference type="InterPro" id="IPR049233">
    <property type="entry name" value="DUF6830"/>
</dbReference>
<evidence type="ECO:0000256" key="1">
    <source>
        <dbReference type="SAM" id="MobiDB-lite"/>
    </source>
</evidence>
<comment type="caution">
    <text evidence="3">The sequence shown here is derived from an EMBL/GenBank/DDBJ whole genome shotgun (WGS) entry which is preliminary data.</text>
</comment>
<dbReference type="InterPro" id="IPR041078">
    <property type="entry name" value="Plavaka"/>
</dbReference>
<evidence type="ECO:0000313" key="4">
    <source>
        <dbReference type="Proteomes" id="UP000775547"/>
    </source>
</evidence>
<accession>A0A9P7KCA5</accession>
<feature type="domain" description="DUF6830" evidence="2">
    <location>
        <begin position="697"/>
        <end position="810"/>
    </location>
</feature>
<dbReference type="EMBL" id="JABCKV010000166">
    <property type="protein sequence ID" value="KAG5642676.1"/>
    <property type="molecule type" value="Genomic_DNA"/>
</dbReference>
<feature type="region of interest" description="Disordered" evidence="1">
    <location>
        <begin position="1"/>
        <end position="69"/>
    </location>
</feature>
<dbReference type="Pfam" id="PF18759">
    <property type="entry name" value="Plavaka"/>
    <property type="match status" value="1"/>
</dbReference>
<name>A0A9P7KCA5_9AGAR</name>
<evidence type="ECO:0000313" key="3">
    <source>
        <dbReference type="EMBL" id="KAG5642676.1"/>
    </source>
</evidence>
<reference evidence="3" key="1">
    <citation type="submission" date="2020-07" db="EMBL/GenBank/DDBJ databases">
        <authorList>
            <person name="Nieuwenhuis M."/>
            <person name="Van De Peppel L.J.J."/>
        </authorList>
    </citation>
    <scope>NUCLEOTIDE SEQUENCE</scope>
    <source>
        <strain evidence="3">AP01</strain>
        <tissue evidence="3">Mycelium</tissue>
    </source>
</reference>
<dbReference type="Pfam" id="PF20722">
    <property type="entry name" value="DUF6830"/>
    <property type="match status" value="1"/>
</dbReference>
<proteinExistence type="predicted"/>
<dbReference type="AlphaFoldDB" id="A0A9P7KCA5"/>
<organism evidence="3 4">
    <name type="scientific">Asterophora parasitica</name>
    <dbReference type="NCBI Taxonomy" id="117018"/>
    <lineage>
        <taxon>Eukaryota</taxon>
        <taxon>Fungi</taxon>
        <taxon>Dikarya</taxon>
        <taxon>Basidiomycota</taxon>
        <taxon>Agaricomycotina</taxon>
        <taxon>Agaricomycetes</taxon>
        <taxon>Agaricomycetidae</taxon>
        <taxon>Agaricales</taxon>
        <taxon>Tricholomatineae</taxon>
        <taxon>Lyophyllaceae</taxon>
        <taxon>Asterophora</taxon>
    </lineage>
</organism>
<dbReference type="OrthoDB" id="2576233at2759"/>
<dbReference type="Proteomes" id="UP000775547">
    <property type="component" value="Unassembled WGS sequence"/>
</dbReference>
<sequence>MEVFGMQESGEESDEGVLPSDSDDKDLFHQGHGWEPACSTPPTRSPSPEGEVFDNDDNIPIHGNHSTESDRFLTRPTVVTFQDAFPQSLAGALPSQAAEIFHYPYPLLLQGLSFRTQLENQDMKATKVHLKTATQISGRPLHQSWSGSWYDGQSFEALAQWPYQISCRSKVCVFSSPRSASSTDRVFQFQEHLKLSFKNAAELNKIIDDKLPIRPRFQWNEIVVAGEAYDVYFRDIIACIKVLYGDPHFTQILVFTPEQHYVDRDAGVQLFHDMHTGKWWWEMQKTVEARSPGATIIPVILSSDKTVVTLFGNKTAYPIYLTIGTLPKEIRRKPSQHGHILIGYLPTTRLEQITNQASRRHISTNLFHACLTKIVEPLKEAGISGIYMASSDGIVRRCHPMLADYIGDYPEQLLVTLIKNDLEEILDALASITEGSTIFARNCRDAGIKPVQGPFWEGLPYANVYRAITPDILHELYQGVMKHLIAWIIEAYGAAEIDARCRCLPPNHNIRVFVKGISSLSRVTGCEHDQMCRFILGIIVDIPLPNNLPSEQLVCAVRALLDFLYISQYPIHSSETLALLDAALQDFHCNKDIFIDLGIRSHFNFLKLHKMKHYRSAIEALGTTDNYNTEYTERLYIDMAKDAYRSTNHKDEFTQMTKWLKRKEKIFFHDNFIQWHLSGEPPPADNSWHSPGFSHQPHLQMTAHPSIRRVPLTTVTSKYGATHFIPALARYAARMSDPSLCTAAELERRAQDIDLPFNSISVYHNIKFWNCDAHGREQTSDILDVVHVKPSTIVGRGKFVPGCFDTVLVKDGGGGHFNKVLAGYRVAQVHVVFTLTDRVISSLFSGTFQPPKHLAYVEWFTPFKNAPEPNHRMYKISRSMLSGQRVASIISVCDIRRSVHLIPKCGPVIPPEWTSATSLELGSSFFVNPFLDRHSYLTVI</sequence>
<evidence type="ECO:0000259" key="2">
    <source>
        <dbReference type="Pfam" id="PF20722"/>
    </source>
</evidence>